<organism evidence="3 4">
    <name type="scientific">Prauserella halophila</name>
    <dbReference type="NCBI Taxonomy" id="185641"/>
    <lineage>
        <taxon>Bacteria</taxon>
        <taxon>Bacillati</taxon>
        <taxon>Actinomycetota</taxon>
        <taxon>Actinomycetes</taxon>
        <taxon>Pseudonocardiales</taxon>
        <taxon>Pseudonocardiaceae</taxon>
        <taxon>Prauserella</taxon>
    </lineage>
</organism>
<feature type="region of interest" description="Disordered" evidence="1">
    <location>
        <begin position="225"/>
        <end position="255"/>
    </location>
</feature>
<gene>
    <name evidence="3" type="ORF">GCM10009676_34660</name>
</gene>
<dbReference type="Proteomes" id="UP001500653">
    <property type="component" value="Unassembled WGS sequence"/>
</dbReference>
<evidence type="ECO:0000256" key="1">
    <source>
        <dbReference type="SAM" id="MobiDB-lite"/>
    </source>
</evidence>
<dbReference type="Pfam" id="PF02720">
    <property type="entry name" value="DUF222"/>
    <property type="match status" value="1"/>
</dbReference>
<feature type="compositionally biased region" description="Basic and acidic residues" evidence="1">
    <location>
        <begin position="477"/>
        <end position="490"/>
    </location>
</feature>
<feature type="compositionally biased region" description="Polar residues" evidence="1">
    <location>
        <begin position="491"/>
        <end position="502"/>
    </location>
</feature>
<proteinExistence type="predicted"/>
<name>A0ABN1WCH8_9PSEU</name>
<dbReference type="SMART" id="SM00507">
    <property type="entry name" value="HNHc"/>
    <property type="match status" value="1"/>
</dbReference>
<feature type="compositionally biased region" description="Basic and acidic residues" evidence="1">
    <location>
        <begin position="436"/>
        <end position="446"/>
    </location>
</feature>
<feature type="domain" description="HNH nuclease" evidence="2">
    <location>
        <begin position="326"/>
        <end position="378"/>
    </location>
</feature>
<protein>
    <recommendedName>
        <fullName evidence="2">HNH nuclease domain-containing protein</fullName>
    </recommendedName>
</protein>
<sequence length="510" mass="54911">MFATTLDIRNIGRVMTGEAELNETVRIEQDIARLHARFVDATARFVDVRGCTDESAAEVGVALGWAGSFARRRLELATQLVTRLPRTLDALRRGEVDLVKASKVAGPTTPLPDTLATRVDHLVADRLAGATAGSIQRTVKKAVLDVDPEGQSERAEHERAQRHVRLTHGDGTMATLAGELPAETAQAAYARVDTTARALRRSGDRRSLDQLRADVYGGFLLGHDPLGHDKEATSPLPAQTPSPAPVTPPAPPRPSTKADVFVHIDLATLAGLANDPAELAGHGPLPASVARAIAHDPTSTWRRIITDPHTGAPLDVGRTRYRPPKALADYVKVRDRTCRFPGCHRPSDHVDLDHVVPHGCDGPTCAANLIGLCRPHHRVKHTAGWTFRLNPDGTLHITTPTGRRIATPPAHETDLGTHGDDTAGNDTAGTPPPDAQEPRRRPEPHTGRRSRRKIRKRGGRSPRRDTTSQDETGPQDETGRQPEPREHDPTSGDTSVTATGGTSPPADSAD</sequence>
<feature type="region of interest" description="Disordered" evidence="1">
    <location>
        <begin position="392"/>
        <end position="510"/>
    </location>
</feature>
<evidence type="ECO:0000313" key="3">
    <source>
        <dbReference type="EMBL" id="GAA1245771.1"/>
    </source>
</evidence>
<dbReference type="InterPro" id="IPR003870">
    <property type="entry name" value="DUF222"/>
</dbReference>
<dbReference type="Gene3D" id="1.10.30.50">
    <property type="match status" value="1"/>
</dbReference>
<feature type="compositionally biased region" description="Basic and acidic residues" evidence="1">
    <location>
        <begin position="411"/>
        <end position="421"/>
    </location>
</feature>
<dbReference type="InterPro" id="IPR003615">
    <property type="entry name" value="HNH_nuc"/>
</dbReference>
<feature type="compositionally biased region" description="Basic residues" evidence="1">
    <location>
        <begin position="447"/>
        <end position="461"/>
    </location>
</feature>
<feature type="compositionally biased region" description="Pro residues" evidence="1">
    <location>
        <begin position="238"/>
        <end position="254"/>
    </location>
</feature>
<reference evidence="3 4" key="1">
    <citation type="journal article" date="2019" name="Int. J. Syst. Evol. Microbiol.">
        <title>The Global Catalogue of Microorganisms (GCM) 10K type strain sequencing project: providing services to taxonomists for standard genome sequencing and annotation.</title>
        <authorList>
            <consortium name="The Broad Institute Genomics Platform"/>
            <consortium name="The Broad Institute Genome Sequencing Center for Infectious Disease"/>
            <person name="Wu L."/>
            <person name="Ma J."/>
        </authorList>
    </citation>
    <scope>NUCLEOTIDE SEQUENCE [LARGE SCALE GENOMIC DNA]</scope>
    <source>
        <strain evidence="3 4">JCM 13023</strain>
    </source>
</reference>
<accession>A0ABN1WCH8</accession>
<comment type="caution">
    <text evidence="3">The sequence shown here is derived from an EMBL/GenBank/DDBJ whole genome shotgun (WGS) entry which is preliminary data.</text>
</comment>
<dbReference type="CDD" id="cd00085">
    <property type="entry name" value="HNHc"/>
    <property type="match status" value="1"/>
</dbReference>
<dbReference type="EMBL" id="BAAALN010000012">
    <property type="protein sequence ID" value="GAA1245771.1"/>
    <property type="molecule type" value="Genomic_DNA"/>
</dbReference>
<keyword evidence="4" id="KW-1185">Reference proteome</keyword>
<evidence type="ECO:0000259" key="2">
    <source>
        <dbReference type="SMART" id="SM00507"/>
    </source>
</evidence>
<evidence type="ECO:0000313" key="4">
    <source>
        <dbReference type="Proteomes" id="UP001500653"/>
    </source>
</evidence>